<evidence type="ECO:0000259" key="15">
    <source>
        <dbReference type="Pfam" id="PF23233"/>
    </source>
</evidence>
<evidence type="ECO:0000256" key="5">
    <source>
        <dbReference type="ARBA" id="ARBA00022728"/>
    </source>
</evidence>
<dbReference type="GO" id="GO:0000974">
    <property type="term" value="C:Prp19 complex"/>
    <property type="evidence" value="ECO:0007669"/>
    <property type="project" value="TreeGrafter"/>
</dbReference>
<evidence type="ECO:0000259" key="14">
    <source>
        <dbReference type="Pfam" id="PF23231"/>
    </source>
</evidence>
<dbReference type="FunFam" id="1.25.40.10:FF:000137">
    <property type="entry name" value="Pre-mRNA-splicing factor syf1"/>
    <property type="match status" value="1"/>
</dbReference>
<keyword evidence="8" id="KW-0539">Nucleus</keyword>
<dbReference type="InterPro" id="IPR003107">
    <property type="entry name" value="HAT"/>
</dbReference>
<gene>
    <name evidence="16" type="primary">SYF1</name>
    <name evidence="16" type="ORF">MVES_000811</name>
</gene>
<feature type="domain" description="Pre-mRNA-splicing factor SYF1 central HAT repeats" evidence="13">
    <location>
        <begin position="346"/>
        <end position="543"/>
    </location>
</feature>
<evidence type="ECO:0000256" key="12">
    <source>
        <dbReference type="SAM" id="Coils"/>
    </source>
</evidence>
<feature type="coiled-coil region" evidence="12">
    <location>
        <begin position="457"/>
        <end position="484"/>
    </location>
</feature>
<dbReference type="GO" id="GO:0071014">
    <property type="term" value="C:post-mRNA release spliceosomal complex"/>
    <property type="evidence" value="ECO:0007669"/>
    <property type="project" value="TreeGrafter"/>
</dbReference>
<dbReference type="OrthoDB" id="10067343at2759"/>
<dbReference type="InterPro" id="IPR055433">
    <property type="entry name" value="HAT_Syf1-like_N"/>
</dbReference>
<evidence type="ECO:0000256" key="4">
    <source>
        <dbReference type="ARBA" id="ARBA00022664"/>
    </source>
</evidence>
<dbReference type="Proteomes" id="UP000232875">
    <property type="component" value="Unassembled WGS sequence"/>
</dbReference>
<dbReference type="GO" id="GO:0000349">
    <property type="term" value="P:generation of catalytic spliceosome for first transesterification step"/>
    <property type="evidence" value="ECO:0007669"/>
    <property type="project" value="TreeGrafter"/>
</dbReference>
<evidence type="ECO:0000313" key="17">
    <source>
        <dbReference type="Proteomes" id="UP000232875"/>
    </source>
</evidence>
<dbReference type="PANTHER" id="PTHR11246">
    <property type="entry name" value="PRE-MRNA SPLICING FACTOR"/>
    <property type="match status" value="1"/>
</dbReference>
<dbReference type="Pfam" id="PF23233">
    <property type="entry name" value="HAT_Syf1_CNRKL1_N"/>
    <property type="match status" value="1"/>
</dbReference>
<dbReference type="SMART" id="SM00386">
    <property type="entry name" value="HAT"/>
    <property type="match status" value="12"/>
</dbReference>
<dbReference type="InterPro" id="IPR011990">
    <property type="entry name" value="TPR-like_helical_dom_sf"/>
</dbReference>
<sequence>MAGASKTPAVLELERIRALFPCTFPVPAPHTHPDIVPADDVALEQELLRNADSIRTWLSYITHVEEANYRKRPIPDTWLSSAGVELLGLFSDAAQRLALQRVVSIYERALAQFPYAYRLWSRYLRARARFVLGEPQGGAQAARARALHQNVLEMGPSLLDSRKQEEAQTQWDGGLDGVLGWQEWRSLAAAYERALMWLPAMPRLWLDYVQLFVHPKCPPSLSRTHARRTFDRALRTLPGSLHLRIWKVYLRWAELCGGETAQRVWRRYLQVDPSLSERYVALLIEQPAAPYYADGACASVAPSSSDYVHDADADSEEETETMDARQAARVLEAASVLLRLARAALQGTYMSPDGKSAFQLFVEWLDIVDRFPEQVGLSQKEEAALGEQQDTTRLPVHRIVLQDGLARFPDQAGRLWTGLATYYIKRGDLDTARDIFEQGIKQVLTVRDFTQIFDAYAETSENVISFLMEELAEEDDEVAEREAEVDARMQEFEALMERRPFLVNDVLLRRNPDDVQEWEKRVFLWGDNDEEIVATYKNALDTINPRKATPNLHLLFIHFALFYEQGGARSERAASDLVAARKIFERAVKVPHKRVEDLAEVWCAWAEMEVRNGNYNEALRVLSRATSAPSTQNKLKSISYFDDSLPAQTRVFKSLKVWGLYTDLLEALGTIDAAKHAFDRVMELKIANAQTIINYAAFLEEQGYFEEAFKVYERGVEVFSYPVAFELWNVYLSKFCKRYGGTRLERTRDLFEQALEKCPPKFGRPLFLQYGMFEEEHGLLRKAMRIYERATKEIVPKDRYEMYLYYIAKAAAHYGIVATRPIYEAAMEALPDRQTVLLALRFAAMERKLGETERARAIYSYASQFCSPTTSTEFWNVWNAFEIETGTEDTFREMLRIKRSVQAQFASELGSMVSSGAAAPAIATDPMAMLEARALESKPSAPAFVSATSA</sequence>
<dbReference type="InterPro" id="IPR055430">
    <property type="entry name" value="HAT_Syf1_CNRKL1_C"/>
</dbReference>
<feature type="domain" description="Pre-mRNA-splicing factor Syf1/CRNKL1-like C-terminal HAT-repeats" evidence="14">
    <location>
        <begin position="545"/>
        <end position="917"/>
    </location>
</feature>
<dbReference type="Pfam" id="PF23220">
    <property type="entry name" value="HAT_Syf1_M"/>
    <property type="match status" value="1"/>
</dbReference>
<evidence type="ECO:0000256" key="9">
    <source>
        <dbReference type="ARBA" id="ARBA00037272"/>
    </source>
</evidence>
<keyword evidence="7" id="KW-0508">mRNA splicing</keyword>
<keyword evidence="17" id="KW-1185">Reference proteome</keyword>
<comment type="subunit">
    <text evidence="3">Associated with the spliceosome.</text>
</comment>
<comment type="similarity">
    <text evidence="2">Belongs to the crooked-neck family.</text>
</comment>
<feature type="domain" description="Pre-mRNA-splicing factor Syf1-like N-terminal HAT-repeats" evidence="15">
    <location>
        <begin position="182"/>
        <end position="273"/>
    </location>
</feature>
<evidence type="ECO:0000256" key="3">
    <source>
        <dbReference type="ARBA" id="ARBA00011524"/>
    </source>
</evidence>
<dbReference type="FunFam" id="1.25.40.10:FF:000023">
    <property type="entry name" value="Pre-mRNA-splicing factor SYF1"/>
    <property type="match status" value="1"/>
</dbReference>
<organism evidence="16 17">
    <name type="scientific">Malassezia vespertilionis</name>
    <dbReference type="NCBI Taxonomy" id="2020962"/>
    <lineage>
        <taxon>Eukaryota</taxon>
        <taxon>Fungi</taxon>
        <taxon>Dikarya</taxon>
        <taxon>Basidiomycota</taxon>
        <taxon>Ustilaginomycotina</taxon>
        <taxon>Malasseziomycetes</taxon>
        <taxon>Malasseziales</taxon>
        <taxon>Malasseziaceae</taxon>
        <taxon>Malassezia</taxon>
    </lineage>
</organism>
<proteinExistence type="inferred from homology"/>
<comment type="function">
    <text evidence="9">Involved in pre-mRNA splicing and cell cycle progression.</text>
</comment>
<dbReference type="GO" id="GO:0071007">
    <property type="term" value="C:U2-type catalytic step 2 spliceosome"/>
    <property type="evidence" value="ECO:0007669"/>
    <property type="project" value="TreeGrafter"/>
</dbReference>
<evidence type="ECO:0000256" key="6">
    <source>
        <dbReference type="ARBA" id="ARBA00022737"/>
    </source>
</evidence>
<keyword evidence="12" id="KW-0175">Coiled coil</keyword>
<name>A0A2N1JEC8_9BASI</name>
<dbReference type="Pfam" id="PF23231">
    <property type="entry name" value="HAT_Syf1_CNRKL1_C"/>
    <property type="match status" value="1"/>
</dbReference>
<keyword evidence="6" id="KW-0677">Repeat</keyword>
<dbReference type="InterPro" id="IPR056350">
    <property type="entry name" value="HAT_Syf1_central"/>
</dbReference>
<dbReference type="InterPro" id="IPR045075">
    <property type="entry name" value="Syf1-like"/>
</dbReference>
<comment type="subcellular location">
    <subcellularLocation>
        <location evidence="1">Nucleus</location>
    </subcellularLocation>
</comment>
<evidence type="ECO:0000256" key="11">
    <source>
        <dbReference type="ARBA" id="ARBA00067212"/>
    </source>
</evidence>
<accession>A0A2N1JEC8</accession>
<evidence type="ECO:0000256" key="2">
    <source>
        <dbReference type="ARBA" id="ARBA00008644"/>
    </source>
</evidence>
<reference evidence="16 17" key="1">
    <citation type="submission" date="2017-10" db="EMBL/GenBank/DDBJ databases">
        <title>A novel species of cold-tolerant Malassezia isolated from bats.</title>
        <authorList>
            <person name="Lorch J.M."/>
            <person name="Palmer J.M."/>
            <person name="Vanderwolf K.J."/>
            <person name="Schmidt K.Z."/>
            <person name="Verant M.L."/>
            <person name="Weller T.J."/>
            <person name="Blehert D.S."/>
        </authorList>
    </citation>
    <scope>NUCLEOTIDE SEQUENCE [LARGE SCALE GENOMIC DNA]</scope>
    <source>
        <strain evidence="16 17">NWHC:44797-103</strain>
    </source>
</reference>
<evidence type="ECO:0000256" key="1">
    <source>
        <dbReference type="ARBA" id="ARBA00004123"/>
    </source>
</evidence>
<protein>
    <recommendedName>
        <fullName evidence="10">Pre-mRNA-splicing factor SYF1</fullName>
    </recommendedName>
    <alternativeName>
        <fullName evidence="11">Pre-mRNA-splicing factor syf1</fullName>
    </alternativeName>
</protein>
<evidence type="ECO:0000256" key="8">
    <source>
        <dbReference type="ARBA" id="ARBA00023242"/>
    </source>
</evidence>
<dbReference type="EMBL" id="KZ454988">
    <property type="protein sequence ID" value="PKI84908.1"/>
    <property type="molecule type" value="Genomic_DNA"/>
</dbReference>
<dbReference type="SUPFAM" id="SSF48452">
    <property type="entry name" value="TPR-like"/>
    <property type="match status" value="3"/>
</dbReference>
<evidence type="ECO:0000313" key="16">
    <source>
        <dbReference type="EMBL" id="PKI84908.1"/>
    </source>
</evidence>
<evidence type="ECO:0000259" key="13">
    <source>
        <dbReference type="Pfam" id="PF23220"/>
    </source>
</evidence>
<dbReference type="STRING" id="2020962.A0A2N1JEC8"/>
<dbReference type="PANTHER" id="PTHR11246:SF5">
    <property type="entry name" value="PRE-MRNA-SPLICING FACTOR SYF1"/>
    <property type="match status" value="1"/>
</dbReference>
<evidence type="ECO:0000256" key="10">
    <source>
        <dbReference type="ARBA" id="ARBA00039472"/>
    </source>
</evidence>
<dbReference type="Gene3D" id="1.25.40.10">
    <property type="entry name" value="Tetratricopeptide repeat domain"/>
    <property type="match status" value="3"/>
</dbReference>
<keyword evidence="5" id="KW-0747">Spliceosome</keyword>
<dbReference type="AlphaFoldDB" id="A0A2N1JEC8"/>
<keyword evidence="4" id="KW-0507">mRNA processing</keyword>
<evidence type="ECO:0000256" key="7">
    <source>
        <dbReference type="ARBA" id="ARBA00023187"/>
    </source>
</evidence>